<dbReference type="Gene3D" id="3.20.20.140">
    <property type="entry name" value="Metal-dependent hydrolases"/>
    <property type="match status" value="1"/>
</dbReference>
<evidence type="ECO:0008006" key="2">
    <source>
        <dbReference type="Google" id="ProtNLM"/>
    </source>
</evidence>
<proteinExistence type="predicted"/>
<accession>A0A382JM00</accession>
<dbReference type="Gene3D" id="2.30.40.10">
    <property type="entry name" value="Urease, subunit C, domain 1"/>
    <property type="match status" value="1"/>
</dbReference>
<protein>
    <recommendedName>
        <fullName evidence="2">Amidohydrolase 3 domain-containing protein</fullName>
    </recommendedName>
</protein>
<name>A0A382JM00_9ZZZZ</name>
<dbReference type="EMBL" id="UINC01075017">
    <property type="protein sequence ID" value="SVC12788.1"/>
    <property type="molecule type" value="Genomic_DNA"/>
</dbReference>
<feature type="non-terminal residue" evidence="1">
    <location>
        <position position="121"/>
    </location>
</feature>
<gene>
    <name evidence="1" type="ORF">METZ01_LOCUS265642</name>
</gene>
<dbReference type="SUPFAM" id="SSF51338">
    <property type="entry name" value="Composite domain of metallo-dependent hydrolases"/>
    <property type="match status" value="1"/>
</dbReference>
<dbReference type="AlphaFoldDB" id="A0A382JM00"/>
<sequence>MKGGLIIDGTGASPYPADLAVKGQKIADIGNLEFASAKRVLDIGTLVVAPGFIDTHVHTDAALLNHPQHQSAIQMGVTTEVLGQDGLSYAPLNPENYRSYSEYMSGLCGMPPPELDMSSIS</sequence>
<organism evidence="1">
    <name type="scientific">marine metagenome</name>
    <dbReference type="NCBI Taxonomy" id="408172"/>
    <lineage>
        <taxon>unclassified sequences</taxon>
        <taxon>metagenomes</taxon>
        <taxon>ecological metagenomes</taxon>
    </lineage>
</organism>
<evidence type="ECO:0000313" key="1">
    <source>
        <dbReference type="EMBL" id="SVC12788.1"/>
    </source>
</evidence>
<reference evidence="1" key="1">
    <citation type="submission" date="2018-05" db="EMBL/GenBank/DDBJ databases">
        <authorList>
            <person name="Lanie J.A."/>
            <person name="Ng W.-L."/>
            <person name="Kazmierczak K.M."/>
            <person name="Andrzejewski T.M."/>
            <person name="Davidsen T.M."/>
            <person name="Wayne K.J."/>
            <person name="Tettelin H."/>
            <person name="Glass J.I."/>
            <person name="Rusch D."/>
            <person name="Podicherti R."/>
            <person name="Tsui H.-C.T."/>
            <person name="Winkler M.E."/>
        </authorList>
    </citation>
    <scope>NUCLEOTIDE SEQUENCE</scope>
</reference>
<dbReference type="GO" id="GO:0016810">
    <property type="term" value="F:hydrolase activity, acting on carbon-nitrogen (but not peptide) bonds"/>
    <property type="evidence" value="ECO:0007669"/>
    <property type="project" value="InterPro"/>
</dbReference>
<dbReference type="InterPro" id="IPR011059">
    <property type="entry name" value="Metal-dep_hydrolase_composite"/>
</dbReference>